<dbReference type="EMBL" id="CP039354">
    <property type="protein sequence ID" value="QCE10239.1"/>
    <property type="molecule type" value="Genomic_DNA"/>
</dbReference>
<gene>
    <name evidence="1" type="ORF">DEO72_LG10g1467</name>
    <name evidence="2" type="ORF">DEO72_LG10g1468</name>
</gene>
<reference evidence="2 3" key="1">
    <citation type="submission" date="2019-04" db="EMBL/GenBank/DDBJ databases">
        <title>An improved genome assembly and genetic linkage map for asparagus bean, Vigna unguiculata ssp. sesquipedialis.</title>
        <authorList>
            <person name="Xia Q."/>
            <person name="Zhang R."/>
            <person name="Dong Y."/>
        </authorList>
    </citation>
    <scope>NUCLEOTIDE SEQUENCE [LARGE SCALE GENOMIC DNA]</scope>
    <source>
        <tissue evidence="2">Leaf</tissue>
    </source>
</reference>
<dbReference type="AlphaFoldDB" id="A0A4D6N8T4"/>
<protein>
    <submittedName>
        <fullName evidence="2">Uncharacterized protein</fullName>
    </submittedName>
</protein>
<sequence length="61" mass="6409">MADNGLNVAILNWCMIHIPGVEIYVAITGSHVALFPRGNVAQHVCDELSFVNVNGTGGSVS</sequence>
<evidence type="ECO:0000313" key="3">
    <source>
        <dbReference type="Proteomes" id="UP000501690"/>
    </source>
</evidence>
<proteinExistence type="predicted"/>
<keyword evidence="3" id="KW-1185">Reference proteome</keyword>
<accession>A0A4D6N8T4</accession>
<evidence type="ECO:0000313" key="2">
    <source>
        <dbReference type="EMBL" id="QCE10240.1"/>
    </source>
</evidence>
<evidence type="ECO:0000313" key="1">
    <source>
        <dbReference type="EMBL" id="QCE10239.1"/>
    </source>
</evidence>
<organism evidence="2 3">
    <name type="scientific">Vigna unguiculata</name>
    <name type="common">Cowpea</name>
    <dbReference type="NCBI Taxonomy" id="3917"/>
    <lineage>
        <taxon>Eukaryota</taxon>
        <taxon>Viridiplantae</taxon>
        <taxon>Streptophyta</taxon>
        <taxon>Embryophyta</taxon>
        <taxon>Tracheophyta</taxon>
        <taxon>Spermatophyta</taxon>
        <taxon>Magnoliopsida</taxon>
        <taxon>eudicotyledons</taxon>
        <taxon>Gunneridae</taxon>
        <taxon>Pentapetalae</taxon>
        <taxon>rosids</taxon>
        <taxon>fabids</taxon>
        <taxon>Fabales</taxon>
        <taxon>Fabaceae</taxon>
        <taxon>Papilionoideae</taxon>
        <taxon>50 kb inversion clade</taxon>
        <taxon>NPAAA clade</taxon>
        <taxon>indigoferoid/millettioid clade</taxon>
        <taxon>Phaseoleae</taxon>
        <taxon>Vigna</taxon>
    </lineage>
</organism>
<dbReference type="Proteomes" id="UP000501690">
    <property type="component" value="Linkage Group LG10"/>
</dbReference>
<name>A0A4D6N8T4_VIGUN</name>
<dbReference type="EMBL" id="CP039354">
    <property type="protein sequence ID" value="QCE10240.1"/>
    <property type="molecule type" value="Genomic_DNA"/>
</dbReference>